<dbReference type="EMBL" id="LFJN01000005">
    <property type="protein sequence ID" value="KPI43289.1"/>
    <property type="molecule type" value="Genomic_DNA"/>
</dbReference>
<feature type="compositionally biased region" description="Low complexity" evidence="1">
    <location>
        <begin position="150"/>
        <end position="164"/>
    </location>
</feature>
<proteinExistence type="predicted"/>
<feature type="compositionally biased region" description="Low complexity" evidence="1">
    <location>
        <begin position="172"/>
        <end position="185"/>
    </location>
</feature>
<feature type="compositionally biased region" description="Low complexity" evidence="1">
    <location>
        <begin position="220"/>
        <end position="268"/>
    </location>
</feature>
<dbReference type="AlphaFoldDB" id="A0A0N0NQ49"/>
<dbReference type="Proteomes" id="UP000038010">
    <property type="component" value="Unassembled WGS sequence"/>
</dbReference>
<sequence length="281" mass="28663">MPNISFDIFFDQDFINVTATRGKTAPRAKPEWKVRTAPKLPPKEQPADHSGAPHPPGRPKINEGRTPIGKPAKSAEAPVSDAASQTGERRKPPKLGPSKKNSVSNINGVGASINRTISGYGNGVMDYGNNVMDWTSATGSRAATAYNPLGLSGTTSSGKRGTTSPSIYSPPAQTKKSTNATTKKALPATTSTQKAVPKTNGAKAPVAKSTTAKPTPVKTGANPGALKKPAGGAKPAAVGGAKKTISPASKPAAKKPAAVPAKKPTYAASSKAASNPIGITW</sequence>
<evidence type="ECO:0000313" key="3">
    <source>
        <dbReference type="Proteomes" id="UP000038010"/>
    </source>
</evidence>
<evidence type="ECO:0000313" key="2">
    <source>
        <dbReference type="EMBL" id="KPI43289.1"/>
    </source>
</evidence>
<gene>
    <name evidence="2" type="ORF">AB675_6802</name>
</gene>
<organism evidence="2 3">
    <name type="scientific">Cyphellophora attinorum</name>
    <dbReference type="NCBI Taxonomy" id="1664694"/>
    <lineage>
        <taxon>Eukaryota</taxon>
        <taxon>Fungi</taxon>
        <taxon>Dikarya</taxon>
        <taxon>Ascomycota</taxon>
        <taxon>Pezizomycotina</taxon>
        <taxon>Eurotiomycetes</taxon>
        <taxon>Chaetothyriomycetidae</taxon>
        <taxon>Chaetothyriales</taxon>
        <taxon>Cyphellophoraceae</taxon>
        <taxon>Cyphellophora</taxon>
    </lineage>
</organism>
<protein>
    <submittedName>
        <fullName evidence="2">Uncharacterized protein</fullName>
    </submittedName>
</protein>
<accession>A0A0N0NQ49</accession>
<dbReference type="GeneID" id="28739001"/>
<reference evidence="2 3" key="1">
    <citation type="submission" date="2015-06" db="EMBL/GenBank/DDBJ databases">
        <title>Draft genome of the ant-associated black yeast Phialophora attae CBS 131958.</title>
        <authorList>
            <person name="Moreno L.F."/>
            <person name="Stielow B.J."/>
            <person name="de Hoog S."/>
            <person name="Vicente V.A."/>
            <person name="Weiss V.A."/>
            <person name="de Vries M."/>
            <person name="Cruz L.M."/>
            <person name="Souza E.M."/>
        </authorList>
    </citation>
    <scope>NUCLEOTIDE SEQUENCE [LARGE SCALE GENOMIC DNA]</scope>
    <source>
        <strain evidence="2 3">CBS 131958</strain>
    </source>
</reference>
<dbReference type="VEuPathDB" id="FungiDB:AB675_6802"/>
<dbReference type="RefSeq" id="XP_018003252.1">
    <property type="nucleotide sequence ID" value="XM_018147121.1"/>
</dbReference>
<name>A0A0N0NQ49_9EURO</name>
<keyword evidence="3" id="KW-1185">Reference proteome</keyword>
<feature type="region of interest" description="Disordered" evidence="1">
    <location>
        <begin position="145"/>
        <end position="281"/>
    </location>
</feature>
<dbReference type="STRING" id="1664694.A0A0N0NQ49"/>
<comment type="caution">
    <text evidence="2">The sequence shown here is derived from an EMBL/GenBank/DDBJ whole genome shotgun (WGS) entry which is preliminary data.</text>
</comment>
<dbReference type="OrthoDB" id="3791134at2759"/>
<evidence type="ECO:0000256" key="1">
    <source>
        <dbReference type="SAM" id="MobiDB-lite"/>
    </source>
</evidence>
<feature type="region of interest" description="Disordered" evidence="1">
    <location>
        <begin position="21"/>
        <end position="107"/>
    </location>
</feature>